<dbReference type="GO" id="GO:0007155">
    <property type="term" value="P:cell adhesion"/>
    <property type="evidence" value="ECO:0007669"/>
    <property type="project" value="TreeGrafter"/>
</dbReference>
<organism evidence="4">
    <name type="scientific">Amblyomma cajennense</name>
    <name type="common">Cayenne tick</name>
    <name type="synonym">Acarus cajennensis</name>
    <dbReference type="NCBI Taxonomy" id="34607"/>
    <lineage>
        <taxon>Eukaryota</taxon>
        <taxon>Metazoa</taxon>
        <taxon>Ecdysozoa</taxon>
        <taxon>Arthropoda</taxon>
        <taxon>Chelicerata</taxon>
        <taxon>Arachnida</taxon>
        <taxon>Acari</taxon>
        <taxon>Parasitiformes</taxon>
        <taxon>Ixodida</taxon>
        <taxon>Ixodoidea</taxon>
        <taxon>Ixodidae</taxon>
        <taxon>Amblyomminae</taxon>
        <taxon>Amblyomma</taxon>
    </lineage>
</organism>
<dbReference type="PROSITE" id="PS50213">
    <property type="entry name" value="FAS1"/>
    <property type="match status" value="2"/>
</dbReference>
<dbReference type="PANTHER" id="PTHR10900">
    <property type="entry name" value="PERIOSTIN-RELATED"/>
    <property type="match status" value="1"/>
</dbReference>
<feature type="compositionally biased region" description="Low complexity" evidence="1">
    <location>
        <begin position="397"/>
        <end position="411"/>
    </location>
</feature>
<feature type="domain" description="FAS1" evidence="3">
    <location>
        <begin position="30"/>
        <end position="174"/>
    </location>
</feature>
<feature type="non-terminal residue" evidence="4">
    <location>
        <position position="544"/>
    </location>
</feature>
<dbReference type="InterPro" id="IPR036378">
    <property type="entry name" value="FAS1_dom_sf"/>
</dbReference>
<evidence type="ECO:0000313" key="4">
    <source>
        <dbReference type="EMBL" id="JAC19253.1"/>
    </source>
</evidence>
<feature type="chain" id="PRO_5001514919" evidence="2">
    <location>
        <begin position="26"/>
        <end position="544"/>
    </location>
</feature>
<sequence>MATAAGLRPALRLGLLLLLTCCANAEEQSSDVLVREARAVGQFRGLYEFLQQRDSTVFCKYLRRAQVEDVLASLPSLTIIAPNDLAFAALPPSVIKMLETDSRFLRKFVLHHIVGDSVNSRSLRGDLEITTAGGDNILVKVYDNGRTISIGGANILLGDVSYENVIVHIVDRVLYPIADSLLSQTIQAKFGYFYRLLQSSGFASVLNSDLYTVFIPTQDAINNLPTETSQKILSDSELLKRVISHHIVPGLQFSAVLKDGATLTPLDGEVLKITTQAGQLFIDGVPFVSRDDGATNGVIHIVNRLLVPQSVIEDCGCVPSHGGGDSLLTGGKISFPGTTIVGQQIPGLVQHVVVPGRVTQTTTHIVSPPKTVVLGPGALQPLLPGQAPQITFQIGTPGLPKGPGVPSLPSGPKGPGGPQGPGGPSGPSGPFGPSGPSGPSGPFGPGGPKGPSGPLGPGGPRGPSGPFGPSGPSGPGAPSGPRGPSGPFGPSGPSGPGGPSGPRGPSGPFGPGGPSGPSGPKGPSGPFGPSGPSGPGGPKGPSGP</sequence>
<dbReference type="AlphaFoldDB" id="A0A023FEG5"/>
<accession>A0A023FEG5</accession>
<dbReference type="GO" id="GO:0031012">
    <property type="term" value="C:extracellular matrix"/>
    <property type="evidence" value="ECO:0007669"/>
    <property type="project" value="TreeGrafter"/>
</dbReference>
<feature type="compositionally biased region" description="Gly residues" evidence="1">
    <location>
        <begin position="441"/>
        <end position="462"/>
    </location>
</feature>
<feature type="domain" description="FAS1" evidence="3">
    <location>
        <begin position="177"/>
        <end position="306"/>
    </location>
</feature>
<evidence type="ECO:0000256" key="2">
    <source>
        <dbReference type="SAM" id="SignalP"/>
    </source>
</evidence>
<feature type="compositionally biased region" description="Gly residues" evidence="1">
    <location>
        <begin position="413"/>
        <end position="426"/>
    </location>
</feature>
<evidence type="ECO:0000259" key="3">
    <source>
        <dbReference type="PROSITE" id="PS50213"/>
    </source>
</evidence>
<dbReference type="InterPro" id="IPR050904">
    <property type="entry name" value="Adhesion/Biosynth-related"/>
</dbReference>
<dbReference type="EMBL" id="GBBK01005229">
    <property type="protein sequence ID" value="JAC19253.1"/>
    <property type="molecule type" value="mRNA"/>
</dbReference>
<feature type="compositionally biased region" description="Gly residues" evidence="1">
    <location>
        <begin position="507"/>
        <end position="516"/>
    </location>
</feature>
<feature type="compositionally biased region" description="Gly residues" evidence="1">
    <location>
        <begin position="492"/>
        <end position="501"/>
    </location>
</feature>
<dbReference type="InterPro" id="IPR000782">
    <property type="entry name" value="FAS1_domain"/>
</dbReference>
<dbReference type="SMART" id="SM00554">
    <property type="entry name" value="FAS1"/>
    <property type="match status" value="2"/>
</dbReference>
<reference evidence="4" key="1">
    <citation type="submission" date="2014-03" db="EMBL/GenBank/DDBJ databases">
        <title>The sialotranscriptome of Amblyomma triste, Amblyomma parvum and Amblyomma cajennense ticks, uncovered by 454-based RNA-seq.</title>
        <authorList>
            <person name="Garcia G.R."/>
            <person name="Gardinassi L.G."/>
            <person name="Ribeiro J.M."/>
            <person name="Anatriello E."/>
            <person name="Ferreira B.R."/>
            <person name="Moreira H.N."/>
            <person name="Mafra C."/>
            <person name="Olegario M.M."/>
            <person name="Szabo P.J."/>
            <person name="Miranda-Santos I.K."/>
            <person name="Maruyama S.R."/>
        </authorList>
    </citation>
    <scope>NUCLEOTIDE SEQUENCE</scope>
    <source>
        <strain evidence="4">Uberlandia</strain>
        <tissue evidence="4">Salivary glands</tissue>
    </source>
</reference>
<feature type="compositionally biased region" description="Gly residues" evidence="1">
    <location>
        <begin position="531"/>
        <end position="544"/>
    </location>
</feature>
<dbReference type="Gene3D" id="2.30.180.10">
    <property type="entry name" value="FAS1 domain"/>
    <property type="match status" value="2"/>
</dbReference>
<name>A0A023FEG5_AMBCJ</name>
<dbReference type="SUPFAM" id="SSF82153">
    <property type="entry name" value="FAS1 domain"/>
    <property type="match status" value="2"/>
</dbReference>
<dbReference type="GO" id="GO:0030198">
    <property type="term" value="P:extracellular matrix organization"/>
    <property type="evidence" value="ECO:0007669"/>
    <property type="project" value="TreeGrafter"/>
</dbReference>
<proteinExistence type="evidence at transcript level"/>
<feature type="signal peptide" evidence="2">
    <location>
        <begin position="1"/>
        <end position="25"/>
    </location>
</feature>
<evidence type="ECO:0000256" key="1">
    <source>
        <dbReference type="SAM" id="MobiDB-lite"/>
    </source>
</evidence>
<dbReference type="GO" id="GO:0050839">
    <property type="term" value="F:cell adhesion molecule binding"/>
    <property type="evidence" value="ECO:0007669"/>
    <property type="project" value="TreeGrafter"/>
</dbReference>
<dbReference type="GO" id="GO:0005615">
    <property type="term" value="C:extracellular space"/>
    <property type="evidence" value="ECO:0007669"/>
    <property type="project" value="TreeGrafter"/>
</dbReference>
<dbReference type="PANTHER" id="PTHR10900:SF124">
    <property type="entry name" value="FI05614P"/>
    <property type="match status" value="1"/>
</dbReference>
<keyword evidence="2" id="KW-0732">Signal</keyword>
<protein>
    <submittedName>
        <fullName evidence="4">Putative structural constituent of cuticle</fullName>
    </submittedName>
</protein>
<dbReference type="Pfam" id="PF02469">
    <property type="entry name" value="Fasciclin"/>
    <property type="match status" value="2"/>
</dbReference>
<feature type="region of interest" description="Disordered" evidence="1">
    <location>
        <begin position="389"/>
        <end position="544"/>
    </location>
</feature>